<dbReference type="InterPro" id="IPR017520">
    <property type="entry name" value="CHP03086"/>
</dbReference>
<accession>A0AA46YJD4</accession>
<keyword evidence="3" id="KW-1185">Reference proteome</keyword>
<evidence type="ECO:0000259" key="1">
    <source>
        <dbReference type="Pfam" id="PF11716"/>
    </source>
</evidence>
<dbReference type="Proteomes" id="UP001164390">
    <property type="component" value="Chromosome"/>
</dbReference>
<dbReference type="InterPro" id="IPR024344">
    <property type="entry name" value="MDMPI_metal-binding"/>
</dbReference>
<dbReference type="InterPro" id="IPR034660">
    <property type="entry name" value="DinB/YfiT-like"/>
</dbReference>
<gene>
    <name evidence="2" type="ORF">L0C25_12315</name>
</gene>
<dbReference type="SUPFAM" id="SSF109854">
    <property type="entry name" value="DinB/YfiT-like putative metalloenzymes"/>
    <property type="match status" value="1"/>
</dbReference>
<dbReference type="Gene3D" id="1.20.120.450">
    <property type="entry name" value="dinb family like domain"/>
    <property type="match status" value="1"/>
</dbReference>
<dbReference type="Pfam" id="PF11716">
    <property type="entry name" value="MDMPI_N"/>
    <property type="match status" value="1"/>
</dbReference>
<dbReference type="AlphaFoldDB" id="A0AA46YJD4"/>
<dbReference type="GO" id="GO:0046872">
    <property type="term" value="F:metal ion binding"/>
    <property type="evidence" value="ECO:0007669"/>
    <property type="project" value="InterPro"/>
</dbReference>
<dbReference type="InterPro" id="IPR017517">
    <property type="entry name" value="Maleyloyr_isom"/>
</dbReference>
<sequence>MSTPTSPRDRMPAAAERFTATLHAVGADRWDAPTPCSDWDVRALVRHVTSEQLWAPHLLRGEMLEQVGDRYDGDVLGDDPIGVWDAAIAGALEAWLVPASDDMFVHVSVGQISVREYAAQMLVDLTVHCWDLARGAGQAVELDPDAVAASLAYTEPRARHGGMDSMFARPVPIDSADPIDRLLALTGRDPAWRVPPAHN</sequence>
<dbReference type="NCBIfam" id="TIGR03086">
    <property type="entry name" value="TIGR03086 family metal-binding protein"/>
    <property type="match status" value="1"/>
</dbReference>
<dbReference type="NCBIfam" id="TIGR03083">
    <property type="entry name" value="maleylpyruvate isomerase family mycothiol-dependent enzyme"/>
    <property type="match status" value="1"/>
</dbReference>
<dbReference type="KEGG" id="sgrg:L0C25_12315"/>
<reference evidence="2" key="1">
    <citation type="submission" date="2022-01" db="EMBL/GenBank/DDBJ databases">
        <title>Nocardioidaceae gen. sp. A5X3R13.</title>
        <authorList>
            <person name="Lopez Marin M.A."/>
            <person name="Uhlik O."/>
        </authorList>
    </citation>
    <scope>NUCLEOTIDE SEQUENCE</scope>
    <source>
        <strain evidence="2">A5X3R13</strain>
    </source>
</reference>
<dbReference type="EMBL" id="CP094970">
    <property type="protein sequence ID" value="UYM03341.1"/>
    <property type="molecule type" value="Genomic_DNA"/>
</dbReference>
<name>A0AA46YJD4_9ACTN</name>
<evidence type="ECO:0000313" key="3">
    <source>
        <dbReference type="Proteomes" id="UP001164390"/>
    </source>
</evidence>
<evidence type="ECO:0000313" key="2">
    <source>
        <dbReference type="EMBL" id="UYM03341.1"/>
    </source>
</evidence>
<proteinExistence type="predicted"/>
<feature type="domain" description="Mycothiol-dependent maleylpyruvate isomerase metal-binding" evidence="1">
    <location>
        <begin position="13"/>
        <end position="133"/>
    </location>
</feature>
<dbReference type="RefSeq" id="WP_271631947.1">
    <property type="nucleotide sequence ID" value="NZ_CP094970.1"/>
</dbReference>
<protein>
    <submittedName>
        <fullName evidence="2">TIGR03086 family metal-binding protein</fullName>
    </submittedName>
</protein>
<organism evidence="2 3">
    <name type="scientific">Solicola gregarius</name>
    <dbReference type="NCBI Taxonomy" id="2908642"/>
    <lineage>
        <taxon>Bacteria</taxon>
        <taxon>Bacillati</taxon>
        <taxon>Actinomycetota</taxon>
        <taxon>Actinomycetes</taxon>
        <taxon>Propionibacteriales</taxon>
        <taxon>Nocardioidaceae</taxon>
        <taxon>Solicola</taxon>
    </lineage>
</organism>